<dbReference type="Pfam" id="PF02803">
    <property type="entry name" value="Thiolase_C"/>
    <property type="match status" value="1"/>
</dbReference>
<keyword evidence="3 7" id="KW-0808">Transferase</keyword>
<comment type="similarity">
    <text evidence="1 7">Belongs to the thiolase-like superfamily. Thiolase family.</text>
</comment>
<dbReference type="InterPro" id="IPR020613">
    <property type="entry name" value="Thiolase_CS"/>
</dbReference>
<dbReference type="InterPro" id="IPR002155">
    <property type="entry name" value="Thiolase"/>
</dbReference>
<feature type="active site" description="Proton acceptor" evidence="6">
    <location>
        <position position="371"/>
    </location>
</feature>
<evidence type="ECO:0000313" key="11">
    <source>
        <dbReference type="Proteomes" id="UP000075666"/>
    </source>
</evidence>
<accession>A0A150L0R2</accession>
<evidence type="ECO:0000256" key="1">
    <source>
        <dbReference type="ARBA" id="ARBA00010982"/>
    </source>
</evidence>
<dbReference type="PANTHER" id="PTHR18919:SF107">
    <property type="entry name" value="ACETYL-COA ACETYLTRANSFERASE, CYTOSOLIC"/>
    <property type="match status" value="1"/>
</dbReference>
<dbReference type="CDD" id="cd00751">
    <property type="entry name" value="thiolase"/>
    <property type="match status" value="1"/>
</dbReference>
<dbReference type="InterPro" id="IPR020610">
    <property type="entry name" value="Thiolase_AS"/>
</dbReference>
<evidence type="ECO:0000313" key="10">
    <source>
        <dbReference type="EMBL" id="KYD05903.1"/>
    </source>
</evidence>
<feature type="domain" description="Thiolase C-terminal" evidence="9">
    <location>
        <begin position="264"/>
        <end position="383"/>
    </location>
</feature>
<dbReference type="Proteomes" id="UP000075666">
    <property type="component" value="Unassembled WGS sequence"/>
</dbReference>
<evidence type="ECO:0000256" key="6">
    <source>
        <dbReference type="PIRSR" id="PIRSR000429-1"/>
    </source>
</evidence>
<keyword evidence="4 7" id="KW-0012">Acyltransferase</keyword>
<evidence type="ECO:0000256" key="4">
    <source>
        <dbReference type="ARBA" id="ARBA00023315"/>
    </source>
</evidence>
<proteinExistence type="inferred from homology"/>
<dbReference type="GO" id="GO:0003985">
    <property type="term" value="F:acetyl-CoA C-acetyltransferase activity"/>
    <property type="evidence" value="ECO:0007669"/>
    <property type="project" value="UniProtKB-EC"/>
</dbReference>
<dbReference type="PROSITE" id="PS00099">
    <property type="entry name" value="THIOLASE_3"/>
    <property type="match status" value="1"/>
</dbReference>
<comment type="caution">
    <text evidence="10">The sequence shown here is derived from an EMBL/GenBank/DDBJ whole genome shotgun (WGS) entry which is preliminary data.</text>
</comment>
<dbReference type="SUPFAM" id="SSF53901">
    <property type="entry name" value="Thiolase-like"/>
    <property type="match status" value="2"/>
</dbReference>
<protein>
    <recommendedName>
        <fullName evidence="2">acetyl-CoA C-acetyltransferase</fullName>
        <ecNumber evidence="2">2.3.1.9</ecNumber>
    </recommendedName>
    <alternativeName>
        <fullName evidence="5">Acetoacetyl-CoA thiolase</fullName>
    </alternativeName>
</protein>
<dbReference type="Pfam" id="PF00108">
    <property type="entry name" value="Thiolase_N"/>
    <property type="match status" value="1"/>
</dbReference>
<feature type="active site" description="Proton acceptor" evidence="6">
    <location>
        <position position="341"/>
    </location>
</feature>
<evidence type="ECO:0000259" key="9">
    <source>
        <dbReference type="Pfam" id="PF02803"/>
    </source>
</evidence>
<dbReference type="PATRIC" id="fig|46224.3.peg.3045"/>
<dbReference type="Gene3D" id="3.40.47.10">
    <property type="match status" value="1"/>
</dbReference>
<reference evidence="10 11" key="1">
    <citation type="submission" date="2016-01" db="EMBL/GenBank/DDBJ databases">
        <title>Genome Sequences of Twelve Sporeforming Bacillus Species Isolated from Foods.</title>
        <authorList>
            <person name="Berendsen E.M."/>
            <person name="Wells-Bennik M.H."/>
            <person name="Krawcyk A.O."/>
            <person name="De Jong A."/>
            <person name="Holsappel S."/>
            <person name="Eijlander R.T."/>
            <person name="Kuipers O.P."/>
        </authorList>
    </citation>
    <scope>NUCLEOTIDE SEQUENCE [LARGE SCALE GENOMIC DNA]</scope>
    <source>
        <strain evidence="10 11">B4102</strain>
    </source>
</reference>
<dbReference type="PIRSF" id="PIRSF000429">
    <property type="entry name" value="Ac-CoA_Ac_transf"/>
    <property type="match status" value="1"/>
</dbReference>
<dbReference type="InterPro" id="IPR020616">
    <property type="entry name" value="Thiolase_N"/>
</dbReference>
<dbReference type="EC" id="2.3.1.9" evidence="2"/>
<dbReference type="STRING" id="46224.B4102_3076"/>
<feature type="domain" description="Thiolase N-terminal" evidence="8">
    <location>
        <begin position="5"/>
        <end position="252"/>
    </location>
</feature>
<feature type="active site" description="Acyl-thioester intermediate" evidence="6">
    <location>
        <position position="87"/>
    </location>
</feature>
<dbReference type="PANTHER" id="PTHR18919">
    <property type="entry name" value="ACETYL-COA C-ACYLTRANSFERASE"/>
    <property type="match status" value="1"/>
</dbReference>
<dbReference type="EMBL" id="LQYN01000053">
    <property type="protein sequence ID" value="KYD05903.1"/>
    <property type="molecule type" value="Genomic_DNA"/>
</dbReference>
<organism evidence="10 11">
    <name type="scientific">Heyndrickxia sporothermodurans</name>
    <dbReference type="NCBI Taxonomy" id="46224"/>
    <lineage>
        <taxon>Bacteria</taxon>
        <taxon>Bacillati</taxon>
        <taxon>Bacillota</taxon>
        <taxon>Bacilli</taxon>
        <taxon>Bacillales</taxon>
        <taxon>Bacillaceae</taxon>
        <taxon>Heyndrickxia</taxon>
    </lineage>
</organism>
<evidence type="ECO:0000256" key="5">
    <source>
        <dbReference type="ARBA" id="ARBA00030755"/>
    </source>
</evidence>
<dbReference type="PROSITE" id="PS00737">
    <property type="entry name" value="THIOLASE_2"/>
    <property type="match status" value="1"/>
</dbReference>
<evidence type="ECO:0000256" key="7">
    <source>
        <dbReference type="RuleBase" id="RU003557"/>
    </source>
</evidence>
<dbReference type="OrthoDB" id="9764892at2"/>
<name>A0A150L0R2_9BACI</name>
<sequence>MKKAVLIDGVRTPIGRFKGMFHSKSAIELGVNTVSELIRRYPIAAQADGAIFGHVIQAGQGQNPARQVVFNAGMDINTPAITLNNVCLASLAAVADAARRIERSEGDLFVVGGFESMTNAPHFSTLRKDVKMGSVEFKDSLDDGLWCALSNESMGGISEKANRQFNINRQEQDEYAEQSQLRAARAQVSGIFKEEIVGVPISEQLITEDECIRPQTTLQKLQMLKPAFEESGTITAGNASQMSDGASAGLISNVDTCEKIGKAPLATIIDWAFVAGPDPTLHLQPANAIKSLLERTKLRLSDIDLFEINEAFASVVIASQRKLGLPSDIVNVNGGAIALGHPLGASGFRTLLTLAFELKRRGGGKGIASLCGGGGQGAAVLIEVE</sequence>
<dbReference type="InterPro" id="IPR016039">
    <property type="entry name" value="Thiolase-like"/>
</dbReference>
<dbReference type="AlphaFoldDB" id="A0A150L0R2"/>
<evidence type="ECO:0000256" key="2">
    <source>
        <dbReference type="ARBA" id="ARBA00012705"/>
    </source>
</evidence>
<dbReference type="InterPro" id="IPR020617">
    <property type="entry name" value="Thiolase_C"/>
</dbReference>
<gene>
    <name evidence="10" type="ORF">B4102_3076</name>
</gene>
<evidence type="ECO:0000256" key="3">
    <source>
        <dbReference type="ARBA" id="ARBA00022679"/>
    </source>
</evidence>
<dbReference type="NCBIfam" id="TIGR01930">
    <property type="entry name" value="AcCoA-C-Actrans"/>
    <property type="match status" value="1"/>
</dbReference>
<keyword evidence="11" id="KW-1185">Reference proteome</keyword>
<evidence type="ECO:0000259" key="8">
    <source>
        <dbReference type="Pfam" id="PF00108"/>
    </source>
</evidence>